<organism evidence="9 10">
    <name type="scientific">Tetradesmus obliquus</name>
    <name type="common">Green alga</name>
    <name type="synonym">Acutodesmus obliquus</name>
    <dbReference type="NCBI Taxonomy" id="3088"/>
    <lineage>
        <taxon>Eukaryota</taxon>
        <taxon>Viridiplantae</taxon>
        <taxon>Chlorophyta</taxon>
        <taxon>core chlorophytes</taxon>
        <taxon>Chlorophyceae</taxon>
        <taxon>CS clade</taxon>
        <taxon>Sphaeropleales</taxon>
        <taxon>Scenedesmaceae</taxon>
        <taxon>Tetradesmus</taxon>
    </lineage>
</organism>
<keyword evidence="4" id="KW-0223">Dioxygenase</keyword>
<dbReference type="Proteomes" id="UP001244341">
    <property type="component" value="Chromosome 6b"/>
</dbReference>
<evidence type="ECO:0000313" key="10">
    <source>
        <dbReference type="Proteomes" id="UP001244341"/>
    </source>
</evidence>
<feature type="domain" description="Fe2OG dioxygenase" evidence="8">
    <location>
        <begin position="188"/>
        <end position="313"/>
    </location>
</feature>
<dbReference type="InterPro" id="IPR006620">
    <property type="entry name" value="Pro_4_hyd_alph"/>
</dbReference>
<evidence type="ECO:0000256" key="4">
    <source>
        <dbReference type="ARBA" id="ARBA00022964"/>
    </source>
</evidence>
<evidence type="ECO:0000256" key="2">
    <source>
        <dbReference type="ARBA" id="ARBA00004648"/>
    </source>
</evidence>
<evidence type="ECO:0000256" key="1">
    <source>
        <dbReference type="ARBA" id="ARBA00001961"/>
    </source>
</evidence>
<dbReference type="PROSITE" id="PS51471">
    <property type="entry name" value="FE2OG_OXY"/>
    <property type="match status" value="1"/>
</dbReference>
<proteinExistence type="predicted"/>
<sequence>MASMQTISIAGPSDMGSAFGFGSIGGLGGMGSILSLLNLGLNRPGAQLPNTSGTQMPALDDALGGELLLGAAAEAADLLLDLQEDMAAGADASEEWQNVAMADDVEHQQQRWVEEISVKPHVFLHHNFLSTEEADHLIGLAEPYLAKPHTNSTDSNPPSGAWVQRGQDKMVTRIEERIADWMGAPIENGEPMHVLRYQQGEQYKEHFDFFNETDSANVANGGQRVATVLLYLSDVDAGGETVFPLSVHRQSVEEAKQHSDCAKGGVAIKPRKGDAVLFFSVLPDVKTMDKLSLHQGCPVLQGEKWVATKWLRMREWVDAPLSQLAAVKHERQMMRMRELQAMLEATGEQSKV</sequence>
<dbReference type="PANTHER" id="PTHR10869:SF246">
    <property type="entry name" value="TRANSMEMBRANE PROLYL 4-HYDROXYLASE"/>
    <property type="match status" value="1"/>
</dbReference>
<dbReference type="InterPro" id="IPR045054">
    <property type="entry name" value="P4HA-like"/>
</dbReference>
<keyword evidence="10" id="KW-1185">Reference proteome</keyword>
<keyword evidence="5" id="KW-0560">Oxidoreductase</keyword>
<comment type="cofactor">
    <cofactor evidence="1">
        <name>L-ascorbate</name>
        <dbReference type="ChEBI" id="CHEBI:38290"/>
    </cofactor>
</comment>
<evidence type="ECO:0000256" key="7">
    <source>
        <dbReference type="ARBA" id="ARBA00049169"/>
    </source>
</evidence>
<name>A0ABY8U252_TETOB</name>
<reference evidence="9 10" key="1">
    <citation type="submission" date="2023-05" db="EMBL/GenBank/DDBJ databases">
        <title>A 100% complete, gapless, phased diploid assembly of the Scenedesmus obliquus UTEX 3031 genome.</title>
        <authorList>
            <person name="Biondi T.C."/>
            <person name="Hanschen E.R."/>
            <person name="Kwon T."/>
            <person name="Eng W."/>
            <person name="Kruse C.P.S."/>
            <person name="Koehler S.I."/>
            <person name="Kunde Y."/>
            <person name="Gleasner C.D."/>
            <person name="You Mak K.T."/>
            <person name="Polle J."/>
            <person name="Hovde B.T."/>
            <person name="Starkenburg S.R."/>
        </authorList>
    </citation>
    <scope>NUCLEOTIDE SEQUENCE [LARGE SCALE GENOMIC DNA]</scope>
    <source>
        <strain evidence="9 10">DOE0152z</strain>
    </source>
</reference>
<dbReference type="EMBL" id="CP126213">
    <property type="protein sequence ID" value="WIA15534.1"/>
    <property type="molecule type" value="Genomic_DNA"/>
</dbReference>
<keyword evidence="6" id="KW-0408">Iron</keyword>
<evidence type="ECO:0000313" key="9">
    <source>
        <dbReference type="EMBL" id="WIA15534.1"/>
    </source>
</evidence>
<keyword evidence="3" id="KW-0479">Metal-binding</keyword>
<dbReference type="InterPro" id="IPR005123">
    <property type="entry name" value="Oxoglu/Fe-dep_dioxygenase_dom"/>
</dbReference>
<evidence type="ECO:0000256" key="3">
    <source>
        <dbReference type="ARBA" id="ARBA00022723"/>
    </source>
</evidence>
<evidence type="ECO:0000259" key="8">
    <source>
        <dbReference type="PROSITE" id="PS51471"/>
    </source>
</evidence>
<evidence type="ECO:0000256" key="5">
    <source>
        <dbReference type="ARBA" id="ARBA00023002"/>
    </source>
</evidence>
<dbReference type="SMART" id="SM00702">
    <property type="entry name" value="P4Hc"/>
    <property type="match status" value="1"/>
</dbReference>
<dbReference type="InterPro" id="IPR044862">
    <property type="entry name" value="Pro_4_hyd_alph_FE2OG_OXY"/>
</dbReference>
<dbReference type="Gene3D" id="2.60.120.620">
    <property type="entry name" value="q2cbj1_9rhob like domain"/>
    <property type="match status" value="1"/>
</dbReference>
<evidence type="ECO:0000256" key="6">
    <source>
        <dbReference type="ARBA" id="ARBA00023004"/>
    </source>
</evidence>
<dbReference type="PANTHER" id="PTHR10869">
    <property type="entry name" value="PROLYL 4-HYDROXYLASE ALPHA SUBUNIT"/>
    <property type="match status" value="1"/>
</dbReference>
<comment type="catalytic activity">
    <reaction evidence="7">
        <text>L-prolyl-[collagen] + 2-oxoglutarate + O2 = trans-4-hydroxy-L-prolyl-[collagen] + succinate + CO2</text>
        <dbReference type="Rhea" id="RHEA:18945"/>
        <dbReference type="Rhea" id="RHEA-COMP:11676"/>
        <dbReference type="Rhea" id="RHEA-COMP:11680"/>
        <dbReference type="ChEBI" id="CHEBI:15379"/>
        <dbReference type="ChEBI" id="CHEBI:16526"/>
        <dbReference type="ChEBI" id="CHEBI:16810"/>
        <dbReference type="ChEBI" id="CHEBI:30031"/>
        <dbReference type="ChEBI" id="CHEBI:50342"/>
        <dbReference type="ChEBI" id="CHEBI:61965"/>
        <dbReference type="EC" id="1.14.11.2"/>
    </reaction>
</comment>
<dbReference type="Pfam" id="PF13640">
    <property type="entry name" value="2OG-FeII_Oxy_3"/>
    <property type="match status" value="1"/>
</dbReference>
<gene>
    <name evidence="9" type="ORF">OEZ85_002168</name>
</gene>
<comment type="subcellular location">
    <subcellularLocation>
        <location evidence="2">Endoplasmic reticulum membrane</location>
        <topology evidence="2">Single-pass type II membrane protein</topology>
    </subcellularLocation>
</comment>
<protein>
    <recommendedName>
        <fullName evidence="8">Fe2OG dioxygenase domain-containing protein</fullName>
    </recommendedName>
</protein>
<accession>A0ABY8U252</accession>